<evidence type="ECO:0000313" key="1">
    <source>
        <dbReference type="EMBL" id="CAJ1073009.1"/>
    </source>
</evidence>
<protein>
    <submittedName>
        <fullName evidence="1">Uncharacterized protein</fullName>
    </submittedName>
</protein>
<gene>
    <name evidence="1" type="ORF">XNOV1_A019923</name>
</gene>
<organism evidence="1 2">
    <name type="scientific">Xyrichtys novacula</name>
    <name type="common">Pearly razorfish</name>
    <name type="synonym">Hemipteronotus novacula</name>
    <dbReference type="NCBI Taxonomy" id="13765"/>
    <lineage>
        <taxon>Eukaryota</taxon>
        <taxon>Metazoa</taxon>
        <taxon>Chordata</taxon>
        <taxon>Craniata</taxon>
        <taxon>Vertebrata</taxon>
        <taxon>Euteleostomi</taxon>
        <taxon>Actinopterygii</taxon>
        <taxon>Neopterygii</taxon>
        <taxon>Teleostei</taxon>
        <taxon>Neoteleostei</taxon>
        <taxon>Acanthomorphata</taxon>
        <taxon>Eupercaria</taxon>
        <taxon>Labriformes</taxon>
        <taxon>Labridae</taxon>
        <taxon>Xyrichtys</taxon>
    </lineage>
</organism>
<sequence>MGVGGSAGRGRLIAVVWNVRILQPTAPRYERREAVVTALNESSGLCRTRGGRESEFTGEKTSSALKKECNYKHAAAVSRGGGLRAGLLSLQGLSDARRTSSNLDGLRETP</sequence>
<accession>A0AAV1GIU5</accession>
<name>A0AAV1GIU5_XYRNO</name>
<dbReference type="AlphaFoldDB" id="A0AAV1GIU5"/>
<dbReference type="EMBL" id="OY660877">
    <property type="protein sequence ID" value="CAJ1073009.1"/>
    <property type="molecule type" value="Genomic_DNA"/>
</dbReference>
<evidence type="ECO:0000313" key="2">
    <source>
        <dbReference type="Proteomes" id="UP001178508"/>
    </source>
</evidence>
<reference evidence="1" key="1">
    <citation type="submission" date="2023-08" db="EMBL/GenBank/DDBJ databases">
        <authorList>
            <person name="Alioto T."/>
            <person name="Alioto T."/>
            <person name="Gomez Garrido J."/>
        </authorList>
    </citation>
    <scope>NUCLEOTIDE SEQUENCE</scope>
</reference>
<keyword evidence="2" id="KW-1185">Reference proteome</keyword>
<dbReference type="Proteomes" id="UP001178508">
    <property type="component" value="Chromosome 14"/>
</dbReference>
<proteinExistence type="predicted"/>